<dbReference type="EMBL" id="AMCV02000049">
    <property type="protein sequence ID" value="TDZ14659.1"/>
    <property type="molecule type" value="Genomic_DNA"/>
</dbReference>
<feature type="domain" description="Metallo-beta-lactamase" evidence="6">
    <location>
        <begin position="49"/>
        <end position="139"/>
    </location>
</feature>
<feature type="region of interest" description="Disordered" evidence="5">
    <location>
        <begin position="191"/>
        <end position="212"/>
    </location>
</feature>
<dbReference type="GO" id="GO:0050660">
    <property type="term" value="F:flavin adenine dinucleotide binding"/>
    <property type="evidence" value="ECO:0007669"/>
    <property type="project" value="InterPro"/>
</dbReference>
<name>A0A484F8N8_COLOR</name>
<reference evidence="8" key="2">
    <citation type="journal article" date="2019" name="Mol. Plant Microbe Interact.">
        <title>Genome sequence resources for four phytopathogenic fungi from the Colletotrichum orbiculare species complex.</title>
        <authorList>
            <person name="Gan P."/>
            <person name="Tsushima A."/>
            <person name="Narusaka M."/>
            <person name="Narusaka Y."/>
            <person name="Takano Y."/>
            <person name="Kubo Y."/>
            <person name="Shirasu K."/>
        </authorList>
    </citation>
    <scope>GENOME REANNOTATION</scope>
    <source>
        <strain evidence="8">104-T / ATCC 96160 / CBS 514.97 / LARS 414 / MAFF 240422</strain>
    </source>
</reference>
<comment type="caution">
    <text evidence="7">The sequence shown here is derived from an EMBL/GenBank/DDBJ whole genome shotgun (WGS) entry which is preliminary data.</text>
</comment>
<keyword evidence="3" id="KW-0521">NADP</keyword>
<keyword evidence="7" id="KW-0503">Monooxygenase</keyword>
<evidence type="ECO:0000313" key="7">
    <source>
        <dbReference type="EMBL" id="TDZ14659.1"/>
    </source>
</evidence>
<dbReference type="InterPro" id="IPR050775">
    <property type="entry name" value="FAD-binding_Monooxygenases"/>
</dbReference>
<dbReference type="OrthoDB" id="66881at2759"/>
<keyword evidence="8" id="KW-1185">Reference proteome</keyword>
<dbReference type="Pfam" id="PF00743">
    <property type="entry name" value="FMO-like"/>
    <property type="match status" value="1"/>
</dbReference>
<evidence type="ECO:0000259" key="6">
    <source>
        <dbReference type="Pfam" id="PF00753"/>
    </source>
</evidence>
<sequence length="794" mass="89150">MAARIPVAQLPHGQETVSVKLINPVNFGPAVIKRFMAPAVSGVDTFTTSPSLCFLLEHPSGRKLVWDLGIRKDYHNYAPAITSYLPTTKYNIEVTKNLVEILEDGGIAARDVEAVIWSHWHWDHIGDPSTFPATTDLVVGPGFKDAMLPGAPANPDSPILENDYRHVELPPALCFGIAFFGLSGIRVQSTAPRNGGPAAAPPRESPHSHRGLDRDPDCEFRLFDFLSWSLLWPPGTPVFFLVMAANGTNTTGSGASAFKTANSGLDYDVLIVGGGLSGIFSLYRVRELGLRVKVLEAGSAEGGTWFWNRYPGARFDSESYSYIFSFSQEVLDEWDWTEHFSPQTETLRYIQYLTEKFDLRKDMQFDTRIKSAHFQQDSNSWLLTDANGKTYTCRYLITAMGILNEPTLPAIPGVNDYKGEAWHTARWPGDGASLEGKRVAIIGTGATAIQTIQEIVKTVGSLTVFQRTPNWTAPLRNTKISPEEMRDIRRRYPEIFRQCLDSYSCFIHVGDSKSVFDMSEEERIKHWEELYALPGFAKVLGVSGDIYTNREANRLYSEFHANKIRQRINDPQVAEKLIPKNHGFGTRRVPLESGYYEAFNRPNVQLVDLTENPIDKITERGIKTREVDFDFDVIIYATGFDAVTGSFRAVDFQGIGGTQLHDVWSEGIQTFLGLTVKGFPNMFMIMGPHQMFGNIPRSIEYAVEWVADFIRHARDNNITSVEATDEGMQLWTEHVWKCGEGLLANEVDSWMTGVNKNLAHKQKRSMTRYNGPAPGYRKRCDDVKTRGYSDFILG</sequence>
<evidence type="ECO:0000313" key="8">
    <source>
        <dbReference type="Proteomes" id="UP000014480"/>
    </source>
</evidence>
<keyword evidence="2" id="KW-0274">FAD</keyword>
<organism evidence="7 8">
    <name type="scientific">Colletotrichum orbiculare (strain 104-T / ATCC 96160 / CBS 514.97 / LARS 414 / MAFF 240422)</name>
    <name type="common">Cucumber anthracnose fungus</name>
    <name type="synonym">Colletotrichum lagenarium</name>
    <dbReference type="NCBI Taxonomy" id="1213857"/>
    <lineage>
        <taxon>Eukaryota</taxon>
        <taxon>Fungi</taxon>
        <taxon>Dikarya</taxon>
        <taxon>Ascomycota</taxon>
        <taxon>Pezizomycotina</taxon>
        <taxon>Sordariomycetes</taxon>
        <taxon>Hypocreomycetidae</taxon>
        <taxon>Glomerellales</taxon>
        <taxon>Glomerellaceae</taxon>
        <taxon>Colletotrichum</taxon>
        <taxon>Colletotrichum orbiculare species complex</taxon>
    </lineage>
</organism>
<dbReference type="Proteomes" id="UP000014480">
    <property type="component" value="Unassembled WGS sequence"/>
</dbReference>
<protein>
    <submittedName>
        <fullName evidence="7">2-oxo-Delta(3)-4,5, 5-trimethylcyclopentenylacetyl-CoA monooxygenase</fullName>
    </submittedName>
</protein>
<dbReference type="PANTHER" id="PTHR43098">
    <property type="entry name" value="L-ORNITHINE N(5)-MONOOXYGENASE-RELATED"/>
    <property type="match status" value="1"/>
</dbReference>
<dbReference type="Gene3D" id="3.50.50.60">
    <property type="entry name" value="FAD/NAD(P)-binding domain"/>
    <property type="match status" value="2"/>
</dbReference>
<dbReference type="SUPFAM" id="SSF51905">
    <property type="entry name" value="FAD/NAD(P)-binding domain"/>
    <property type="match status" value="3"/>
</dbReference>
<evidence type="ECO:0000256" key="5">
    <source>
        <dbReference type="SAM" id="MobiDB-lite"/>
    </source>
</evidence>
<dbReference type="Pfam" id="PF00753">
    <property type="entry name" value="Lactamase_B"/>
    <property type="match status" value="1"/>
</dbReference>
<dbReference type="PANTHER" id="PTHR43098:SF5">
    <property type="entry name" value="DUAL-FUNCTIONAL MONOOXYGENASE_METHYLTRANSFERASE PSOF"/>
    <property type="match status" value="1"/>
</dbReference>
<dbReference type="SUPFAM" id="SSF56281">
    <property type="entry name" value="Metallo-hydrolase/oxidoreductase"/>
    <property type="match status" value="1"/>
</dbReference>
<dbReference type="InterPro" id="IPR036188">
    <property type="entry name" value="FAD/NAD-bd_sf"/>
</dbReference>
<dbReference type="GO" id="GO:0004499">
    <property type="term" value="F:N,N-dimethylaniline monooxygenase activity"/>
    <property type="evidence" value="ECO:0007669"/>
    <property type="project" value="InterPro"/>
</dbReference>
<dbReference type="InterPro" id="IPR036866">
    <property type="entry name" value="RibonucZ/Hydroxyglut_hydro"/>
</dbReference>
<keyword evidence="1" id="KW-0285">Flavoprotein</keyword>
<feature type="compositionally biased region" description="Low complexity" evidence="5">
    <location>
        <begin position="191"/>
        <end position="202"/>
    </location>
</feature>
<reference evidence="8" key="1">
    <citation type="journal article" date="2013" name="New Phytol.">
        <title>Comparative genomic and transcriptomic analyses reveal the hemibiotrophic stage shift of Colletotrichum fungi.</title>
        <authorList>
            <person name="Gan P."/>
            <person name="Ikeda K."/>
            <person name="Irieda H."/>
            <person name="Narusaka M."/>
            <person name="O'Connell R.J."/>
            <person name="Narusaka Y."/>
            <person name="Takano Y."/>
            <person name="Kubo Y."/>
            <person name="Shirasu K."/>
        </authorList>
    </citation>
    <scope>NUCLEOTIDE SEQUENCE [LARGE SCALE GENOMIC DNA]</scope>
    <source>
        <strain evidence="8">104-T / ATCC 96160 / CBS 514.97 / LARS 414 / MAFF 240422</strain>
    </source>
</reference>
<dbReference type="InterPro" id="IPR001279">
    <property type="entry name" value="Metallo-B-lactamas"/>
</dbReference>
<gene>
    <name evidence="7" type="primary">otemo-1</name>
    <name evidence="7" type="ORF">Cob_v012410</name>
</gene>
<evidence type="ECO:0000256" key="4">
    <source>
        <dbReference type="ARBA" id="ARBA00023002"/>
    </source>
</evidence>
<keyword evidence="4" id="KW-0560">Oxidoreductase</keyword>
<accession>A0A484F8N8</accession>
<dbReference type="GO" id="GO:0050661">
    <property type="term" value="F:NADP binding"/>
    <property type="evidence" value="ECO:0007669"/>
    <property type="project" value="InterPro"/>
</dbReference>
<evidence type="ECO:0000256" key="1">
    <source>
        <dbReference type="ARBA" id="ARBA00022630"/>
    </source>
</evidence>
<dbReference type="Gene3D" id="3.60.15.10">
    <property type="entry name" value="Ribonuclease Z/Hydroxyacylglutathione hydrolase-like"/>
    <property type="match status" value="1"/>
</dbReference>
<evidence type="ECO:0000256" key="2">
    <source>
        <dbReference type="ARBA" id="ARBA00022827"/>
    </source>
</evidence>
<evidence type="ECO:0000256" key="3">
    <source>
        <dbReference type="ARBA" id="ARBA00022857"/>
    </source>
</evidence>
<dbReference type="InterPro" id="IPR020946">
    <property type="entry name" value="Flavin_mOase-like"/>
</dbReference>
<proteinExistence type="predicted"/>
<dbReference type="AlphaFoldDB" id="A0A484F8N8"/>